<keyword evidence="1" id="KW-0175">Coiled coil</keyword>
<gene>
    <name evidence="3" type="ORF">GALL_181610</name>
</gene>
<reference evidence="3" key="1">
    <citation type="submission" date="2016-10" db="EMBL/GenBank/DDBJ databases">
        <title>Sequence of Gallionella enrichment culture.</title>
        <authorList>
            <person name="Poehlein A."/>
            <person name="Muehling M."/>
            <person name="Daniel R."/>
        </authorList>
    </citation>
    <scope>NUCLEOTIDE SEQUENCE</scope>
</reference>
<dbReference type="Pfam" id="PF13412">
    <property type="entry name" value="HTH_24"/>
    <property type="match status" value="1"/>
</dbReference>
<sequence length="115" mass="13124">MLDETTHYGLLKTLEENPGLSQRDLAKRLGVSLGKINYCLNALVAKGSVKINNFRNSDNKLAYAYLLTPSGVEQKARMTVEFLQVKVQEYERLRAEIEELKREAEQKGLLENTHE</sequence>
<dbReference type="NCBIfam" id="TIGR04176">
    <property type="entry name" value="MarR_EPS"/>
    <property type="match status" value="1"/>
</dbReference>
<dbReference type="SUPFAM" id="SSF46785">
    <property type="entry name" value="Winged helix' DNA-binding domain"/>
    <property type="match status" value="1"/>
</dbReference>
<evidence type="ECO:0000259" key="2">
    <source>
        <dbReference type="PROSITE" id="PS50943"/>
    </source>
</evidence>
<proteinExistence type="predicted"/>
<dbReference type="AlphaFoldDB" id="A0A1J5S6C0"/>
<name>A0A1J5S6C0_9ZZZZ</name>
<dbReference type="EMBL" id="MLJW01000102">
    <property type="protein sequence ID" value="OIQ99764.1"/>
    <property type="molecule type" value="Genomic_DNA"/>
</dbReference>
<dbReference type="InterPro" id="IPR036390">
    <property type="entry name" value="WH_DNA-bd_sf"/>
</dbReference>
<dbReference type="InterPro" id="IPR001387">
    <property type="entry name" value="Cro/C1-type_HTH"/>
</dbReference>
<comment type="caution">
    <text evidence="3">The sequence shown here is derived from an EMBL/GenBank/DDBJ whole genome shotgun (WGS) entry which is preliminary data.</text>
</comment>
<accession>A0A1J5S6C0</accession>
<dbReference type="PROSITE" id="PS50943">
    <property type="entry name" value="HTH_CROC1"/>
    <property type="match status" value="1"/>
</dbReference>
<evidence type="ECO:0000313" key="3">
    <source>
        <dbReference type="EMBL" id="OIQ99764.1"/>
    </source>
</evidence>
<dbReference type="Gene3D" id="1.10.10.10">
    <property type="entry name" value="Winged helix-like DNA-binding domain superfamily/Winged helix DNA-binding domain"/>
    <property type="match status" value="1"/>
</dbReference>
<dbReference type="InterPro" id="IPR036388">
    <property type="entry name" value="WH-like_DNA-bd_sf"/>
</dbReference>
<dbReference type="InterPro" id="IPR026433">
    <property type="entry name" value="MarR_EPS"/>
</dbReference>
<feature type="domain" description="HTH cro/C1-type" evidence="2">
    <location>
        <begin position="11"/>
        <end position="32"/>
    </location>
</feature>
<feature type="coiled-coil region" evidence="1">
    <location>
        <begin position="80"/>
        <end position="110"/>
    </location>
</feature>
<evidence type="ECO:0000256" key="1">
    <source>
        <dbReference type="SAM" id="Coils"/>
    </source>
</evidence>
<protein>
    <submittedName>
        <fullName evidence="3">MarR family protein</fullName>
    </submittedName>
</protein>
<organism evidence="3">
    <name type="scientific">mine drainage metagenome</name>
    <dbReference type="NCBI Taxonomy" id="410659"/>
    <lineage>
        <taxon>unclassified sequences</taxon>
        <taxon>metagenomes</taxon>
        <taxon>ecological metagenomes</taxon>
    </lineage>
</organism>